<feature type="domain" description="NAD-dependent epimerase/dehydratase" evidence="2">
    <location>
        <begin position="6"/>
        <end position="229"/>
    </location>
</feature>
<dbReference type="PANTHER" id="PTHR11092:SF0">
    <property type="entry name" value="EPIMERASE FAMILY PROTEIN SDR39U1"/>
    <property type="match status" value="1"/>
</dbReference>
<comment type="similarity">
    <text evidence="1">Belongs to the NAD(P)-dependent epimerase/dehydratase family. SDR39U1 subfamily.</text>
</comment>
<feature type="domain" description="DUF1731" evidence="3">
    <location>
        <begin position="258"/>
        <end position="306"/>
    </location>
</feature>
<evidence type="ECO:0000313" key="4">
    <source>
        <dbReference type="EMBL" id="RTQ51487.1"/>
    </source>
</evidence>
<evidence type="ECO:0000256" key="1">
    <source>
        <dbReference type="ARBA" id="ARBA00009353"/>
    </source>
</evidence>
<accession>A0A3S0H872</accession>
<comment type="caution">
    <text evidence="4">The sequence shown here is derived from an EMBL/GenBank/DDBJ whole genome shotgun (WGS) entry which is preliminary data.</text>
</comment>
<dbReference type="InterPro" id="IPR010099">
    <property type="entry name" value="SDR39U1"/>
</dbReference>
<dbReference type="InterPro" id="IPR036291">
    <property type="entry name" value="NAD(P)-bd_dom_sf"/>
</dbReference>
<dbReference type="Pfam" id="PF01370">
    <property type="entry name" value="Epimerase"/>
    <property type="match status" value="1"/>
</dbReference>
<dbReference type="Proteomes" id="UP000282184">
    <property type="component" value="Unassembled WGS sequence"/>
</dbReference>
<reference evidence="4 5" key="1">
    <citation type="submission" date="2018-12" db="EMBL/GenBank/DDBJ databases">
        <title>Hymenobacter gummosus sp. nov., isolated from a spring.</title>
        <authorList>
            <person name="Nie L."/>
        </authorList>
    </citation>
    <scope>NUCLEOTIDE SEQUENCE [LARGE SCALE GENOMIC DNA]</scope>
    <source>
        <strain evidence="4 5">KCTC 52166</strain>
    </source>
</reference>
<dbReference type="RefSeq" id="WP_126692379.1">
    <property type="nucleotide sequence ID" value="NZ_RXOF01000003.1"/>
</dbReference>
<dbReference type="SUPFAM" id="SSF51735">
    <property type="entry name" value="NAD(P)-binding Rossmann-fold domains"/>
    <property type="match status" value="1"/>
</dbReference>
<evidence type="ECO:0000259" key="3">
    <source>
        <dbReference type="Pfam" id="PF08338"/>
    </source>
</evidence>
<organism evidence="4 5">
    <name type="scientific">Hymenobacter gummosus</name>
    <dbReference type="NCBI Taxonomy" id="1776032"/>
    <lineage>
        <taxon>Bacteria</taxon>
        <taxon>Pseudomonadati</taxon>
        <taxon>Bacteroidota</taxon>
        <taxon>Cytophagia</taxon>
        <taxon>Cytophagales</taxon>
        <taxon>Hymenobacteraceae</taxon>
        <taxon>Hymenobacter</taxon>
    </lineage>
</organism>
<sequence>MAPARIILAGGTGFLGQCLIRHYRRRPVELVVLSREQLPAYANVRFVRWDGRTVGEWARELEGAAALINLAGRSVDCRYSEQNRRAIVDSRVLSTKALGAAVAACRQPPRVWLNSSTATIYEHTAGERPANTEADGLIGRGFSVEVARAWEDAFWAADTPQTRRVALRTAVVLGDRGGAFPTLRRLARWGLCTPQGSGEQWVSWLHEQDFCRAVDFLLAQPQASGAFNLCAPEPLPNRAFNQLLARHFGPPLLRLPQPEWLLELGAWLLRTEPELILKSRKVYPQRLLEWGFTFLFPTCEAAVDDIRRSVAA</sequence>
<dbReference type="PANTHER" id="PTHR11092">
    <property type="entry name" value="SUGAR NUCLEOTIDE EPIMERASE RELATED"/>
    <property type="match status" value="1"/>
</dbReference>
<dbReference type="AlphaFoldDB" id="A0A3S0H872"/>
<dbReference type="InterPro" id="IPR001509">
    <property type="entry name" value="Epimerase_deHydtase"/>
</dbReference>
<proteinExistence type="inferred from homology"/>
<name>A0A3S0H872_9BACT</name>
<dbReference type="OrthoDB" id="9801773at2"/>
<gene>
    <name evidence="4" type="ORF">EJV47_06715</name>
</gene>
<dbReference type="Pfam" id="PF08338">
    <property type="entry name" value="DUF1731"/>
    <property type="match status" value="1"/>
</dbReference>
<keyword evidence="5" id="KW-1185">Reference proteome</keyword>
<dbReference type="InterPro" id="IPR013549">
    <property type="entry name" value="DUF1731"/>
</dbReference>
<dbReference type="EMBL" id="RXOF01000003">
    <property type="protein sequence ID" value="RTQ51487.1"/>
    <property type="molecule type" value="Genomic_DNA"/>
</dbReference>
<protein>
    <submittedName>
        <fullName evidence="4">TIGR01777 family protein</fullName>
    </submittedName>
</protein>
<evidence type="ECO:0000313" key="5">
    <source>
        <dbReference type="Proteomes" id="UP000282184"/>
    </source>
</evidence>
<dbReference type="Gene3D" id="3.40.50.720">
    <property type="entry name" value="NAD(P)-binding Rossmann-like Domain"/>
    <property type="match status" value="1"/>
</dbReference>
<evidence type="ECO:0000259" key="2">
    <source>
        <dbReference type="Pfam" id="PF01370"/>
    </source>
</evidence>
<dbReference type="NCBIfam" id="TIGR01777">
    <property type="entry name" value="yfcH"/>
    <property type="match status" value="1"/>
</dbReference>